<organism evidence="2 3">
    <name type="scientific">Xanthobacter aminoxidans</name>
    <dbReference type="NCBI Taxonomy" id="186280"/>
    <lineage>
        <taxon>Bacteria</taxon>
        <taxon>Pseudomonadati</taxon>
        <taxon>Pseudomonadota</taxon>
        <taxon>Alphaproteobacteria</taxon>
        <taxon>Hyphomicrobiales</taxon>
        <taxon>Xanthobacteraceae</taxon>
        <taxon>Xanthobacter</taxon>
    </lineage>
</organism>
<reference evidence="2 3" key="1">
    <citation type="submission" date="2024-02" db="EMBL/GenBank/DDBJ databases">
        <title>Expansion and revision of Xanthobacter and proposal of Roseixanthobacter gen. nov.</title>
        <authorList>
            <person name="Soltysiak M.P.M."/>
            <person name="Jalihal A."/>
            <person name="Ory A."/>
            <person name="Chrisophersen C."/>
            <person name="Lee A.D."/>
            <person name="Boulton J."/>
            <person name="Springer M."/>
        </authorList>
    </citation>
    <scope>NUCLEOTIDE SEQUENCE [LARGE SCALE GENOMIC DNA]</scope>
    <source>
        <strain evidence="2 3">CB5</strain>
    </source>
</reference>
<dbReference type="InterPro" id="IPR032466">
    <property type="entry name" value="Metal_Hydrolase"/>
</dbReference>
<dbReference type="InterPro" id="IPR052358">
    <property type="entry name" value="Aro_Compnd_Degr_Hydrolases"/>
</dbReference>
<dbReference type="PANTHER" id="PTHR35563:SF2">
    <property type="entry name" value="BARREL METAL-DEPENDENT HYDROLASE, PUTATIVE (AFU_ORTHOLOGUE AFUA_1G16240)-RELATED"/>
    <property type="match status" value="1"/>
</dbReference>
<proteinExistence type="predicted"/>
<evidence type="ECO:0000313" key="3">
    <source>
        <dbReference type="Proteomes" id="UP001604043"/>
    </source>
</evidence>
<evidence type="ECO:0000313" key="2">
    <source>
        <dbReference type="EMBL" id="MFG1254397.1"/>
    </source>
</evidence>
<dbReference type="PANTHER" id="PTHR35563">
    <property type="entry name" value="BARREL METAL-DEPENDENT HYDROLASE, PUTATIVE (AFU_ORTHOLOGUE AFUA_1G16240)-RELATED"/>
    <property type="match status" value="1"/>
</dbReference>
<protein>
    <submittedName>
        <fullName evidence="2">Amidohydrolase family protein</fullName>
    </submittedName>
</protein>
<dbReference type="Pfam" id="PF04909">
    <property type="entry name" value="Amidohydro_2"/>
    <property type="match status" value="1"/>
</dbReference>
<gene>
    <name evidence="2" type="ORF">V5F30_19445</name>
</gene>
<dbReference type="SUPFAM" id="SSF51556">
    <property type="entry name" value="Metallo-dependent hydrolases"/>
    <property type="match status" value="1"/>
</dbReference>
<dbReference type="EMBL" id="JBAFUR010000006">
    <property type="protein sequence ID" value="MFG1254397.1"/>
    <property type="molecule type" value="Genomic_DNA"/>
</dbReference>
<sequence>MTGVPHSAGTARPSTAAPAGACDAHCHIVDPRFSPSGTGGPAGMAIEDYQQLQRRIGTTRAVFVQAKSHGTDHACLLDAIRRLDGNARGIGVLHPSITDSELKRLDAGGIRGLRFSLWKPADAIVTVDMIEPLAKRIADLGWHVQLHLSGDQIVEAAALLARLPCPIVFDHMGRLPPDRGPDHPAFAVIVDLVRKGRAWVKLAGAYLNTGQGPPYGDATRIARAYVAQVPERLVWGSDWPHVTETHKPDDAELFDLLAVWAGSDRVRDLILIENPAELYGFR</sequence>
<feature type="domain" description="Amidohydrolase-related" evidence="1">
    <location>
        <begin position="22"/>
        <end position="281"/>
    </location>
</feature>
<dbReference type="Gene3D" id="3.20.20.140">
    <property type="entry name" value="Metal-dependent hydrolases"/>
    <property type="match status" value="1"/>
</dbReference>
<dbReference type="RefSeq" id="WP_394013905.1">
    <property type="nucleotide sequence ID" value="NZ_JBAFUR010000006.1"/>
</dbReference>
<comment type="caution">
    <text evidence="2">The sequence shown here is derived from an EMBL/GenBank/DDBJ whole genome shotgun (WGS) entry which is preliminary data.</text>
</comment>
<name>A0ABW6ZKN7_9HYPH</name>
<keyword evidence="3" id="KW-1185">Reference proteome</keyword>
<accession>A0ABW6ZKN7</accession>
<evidence type="ECO:0000259" key="1">
    <source>
        <dbReference type="Pfam" id="PF04909"/>
    </source>
</evidence>
<dbReference type="Proteomes" id="UP001604043">
    <property type="component" value="Unassembled WGS sequence"/>
</dbReference>
<dbReference type="InterPro" id="IPR006680">
    <property type="entry name" value="Amidohydro-rel"/>
</dbReference>